<dbReference type="AlphaFoldDB" id="A0A5C9A307"/>
<dbReference type="InterPro" id="IPR039426">
    <property type="entry name" value="TonB-dep_rcpt-like"/>
</dbReference>
<evidence type="ECO:0000313" key="17">
    <source>
        <dbReference type="Proteomes" id="UP000321933"/>
    </source>
</evidence>
<sequence>MHTPARPFALAALALAVSSTSTAQTPSAAAPAMLEEVIVTAQRRDQSLQDVPLSVSAFSAEQLTQTGTTTIVDLQQSAPNVTLAPSRGTNSTLTAFIRGVGQQDPLWGFEPGVGLYLDDVYIARPQGAVLDVYDVERVEILRGPQGTLYGKNTIGGAVKYVTRRLDGETDLNLSARVGSYQQRDLLGSGDIALTDTLFIGAALASFKGDGYGELLTFDAPNYDKEVLSGRLSLEWQPSDALFLRLQYDRSNDKSNAKGGHRMTVGAISGAPILDDVYDSRAGLNPATEVNTEGAALTADFSASDAWTVKSITAYREGDSVGPIDFDNLEVNDFDVPASVNDHQFSQEVQLLYSGDNLQMVSGLYYFTGGSGGRFDAILGQTVPGALIGLPIPWIPLIQTTYGDADTESYSAFVDADYSFGEHWSMTLGGRYTEDRKEAVVFSEQYGNFSGDPDDPFRIPVAVLSDYENSRTFSEFSPRTSVRYSFDSGTMLYASYSEGFKSGGFDMRGNQAANPDTVEGFEPETVDSWEVGMKGEFLERRLRLNAAAFYASYKDMQVVTAVGFANNALGFPVPVQNVENVGEATLRGVELESEAQLGDSLRLSANIGYIDTDIDEWLSADPSGQIVDVADQRDIQNTPRWTGQVGLNRDFELGSYGLLTGSLSLAYRSAVQMFETPSAIDEDGYTLWNASLLWYSADEQWSVGVHGRNLGDQEYRVAGYNFPTTGEGEVIGYYGAPRTVSLQLDYRF</sequence>
<dbReference type="Gene3D" id="2.40.170.20">
    <property type="entry name" value="TonB-dependent receptor, beta-barrel domain"/>
    <property type="match status" value="1"/>
</dbReference>
<evidence type="ECO:0000256" key="2">
    <source>
        <dbReference type="ARBA" id="ARBA00022448"/>
    </source>
</evidence>
<keyword evidence="5 11" id="KW-0812">Transmembrane</keyword>
<evidence type="ECO:0000256" key="4">
    <source>
        <dbReference type="ARBA" id="ARBA00022496"/>
    </source>
</evidence>
<proteinExistence type="inferred from homology"/>
<name>A0A5C9A307_9GAMM</name>
<keyword evidence="2 11" id="KW-0813">Transport</keyword>
<keyword evidence="8 12" id="KW-0798">TonB box</keyword>
<dbReference type="PANTHER" id="PTHR32552:SF81">
    <property type="entry name" value="TONB-DEPENDENT OUTER MEMBRANE RECEPTOR"/>
    <property type="match status" value="1"/>
</dbReference>
<keyword evidence="16" id="KW-0675">Receptor</keyword>
<evidence type="ECO:0000256" key="6">
    <source>
        <dbReference type="ARBA" id="ARBA00023004"/>
    </source>
</evidence>
<evidence type="ECO:0000256" key="5">
    <source>
        <dbReference type="ARBA" id="ARBA00022692"/>
    </source>
</evidence>
<comment type="similarity">
    <text evidence="11 12">Belongs to the TonB-dependent receptor family.</text>
</comment>
<evidence type="ECO:0000256" key="10">
    <source>
        <dbReference type="ARBA" id="ARBA00023237"/>
    </source>
</evidence>
<reference evidence="16 17" key="1">
    <citation type="submission" date="2019-08" db="EMBL/GenBank/DDBJ databases">
        <title>Parahaliea maris sp. nov., isolated from the surface seawater.</title>
        <authorList>
            <person name="Liu Y."/>
        </authorList>
    </citation>
    <scope>NUCLEOTIDE SEQUENCE [LARGE SCALE GENOMIC DNA]</scope>
    <source>
        <strain evidence="16 17">S2-26</strain>
    </source>
</reference>
<dbReference type="InterPro" id="IPR012910">
    <property type="entry name" value="Plug_dom"/>
</dbReference>
<comment type="subcellular location">
    <subcellularLocation>
        <location evidence="1 11">Cell outer membrane</location>
        <topology evidence="1 11">Multi-pass membrane protein</topology>
    </subcellularLocation>
</comment>
<keyword evidence="6" id="KW-0408">Iron</keyword>
<keyword evidence="13" id="KW-0732">Signal</keyword>
<dbReference type="SUPFAM" id="SSF56935">
    <property type="entry name" value="Porins"/>
    <property type="match status" value="1"/>
</dbReference>
<dbReference type="PANTHER" id="PTHR32552">
    <property type="entry name" value="FERRICHROME IRON RECEPTOR-RELATED"/>
    <property type="match status" value="1"/>
</dbReference>
<evidence type="ECO:0000256" key="9">
    <source>
        <dbReference type="ARBA" id="ARBA00023136"/>
    </source>
</evidence>
<dbReference type="PROSITE" id="PS52016">
    <property type="entry name" value="TONB_DEPENDENT_REC_3"/>
    <property type="match status" value="1"/>
</dbReference>
<evidence type="ECO:0000259" key="15">
    <source>
        <dbReference type="Pfam" id="PF07715"/>
    </source>
</evidence>
<evidence type="ECO:0000256" key="7">
    <source>
        <dbReference type="ARBA" id="ARBA00023065"/>
    </source>
</evidence>
<organism evidence="16 17">
    <name type="scientific">Parahaliea aestuarii</name>
    <dbReference type="NCBI Taxonomy" id="1852021"/>
    <lineage>
        <taxon>Bacteria</taxon>
        <taxon>Pseudomonadati</taxon>
        <taxon>Pseudomonadota</taxon>
        <taxon>Gammaproteobacteria</taxon>
        <taxon>Cellvibrionales</taxon>
        <taxon>Halieaceae</taxon>
        <taxon>Parahaliea</taxon>
    </lineage>
</organism>
<dbReference type="OrthoDB" id="7051185at2"/>
<keyword evidence="10 11" id="KW-0998">Cell outer membrane</keyword>
<feature type="domain" description="TonB-dependent receptor-like beta-barrel" evidence="14">
    <location>
        <begin position="281"/>
        <end position="709"/>
    </location>
</feature>
<comment type="caution">
    <text evidence="16">The sequence shown here is derived from an EMBL/GenBank/DDBJ whole genome shotgun (WGS) entry which is preliminary data.</text>
</comment>
<dbReference type="GO" id="GO:0006826">
    <property type="term" value="P:iron ion transport"/>
    <property type="evidence" value="ECO:0007669"/>
    <property type="project" value="UniProtKB-KW"/>
</dbReference>
<dbReference type="EMBL" id="VRYZ01000001">
    <property type="protein sequence ID" value="TXS94459.1"/>
    <property type="molecule type" value="Genomic_DNA"/>
</dbReference>
<keyword evidence="3 11" id="KW-1134">Transmembrane beta strand</keyword>
<keyword evidence="9 11" id="KW-0472">Membrane</keyword>
<dbReference type="InterPro" id="IPR000531">
    <property type="entry name" value="Beta-barrel_TonB"/>
</dbReference>
<gene>
    <name evidence="16" type="ORF">FVW59_00635</name>
</gene>
<dbReference type="RefSeq" id="WP_148062315.1">
    <property type="nucleotide sequence ID" value="NZ_VRYZ01000001.1"/>
</dbReference>
<evidence type="ECO:0000259" key="14">
    <source>
        <dbReference type="Pfam" id="PF00593"/>
    </source>
</evidence>
<feature type="chain" id="PRO_5023018702" evidence="13">
    <location>
        <begin position="24"/>
        <end position="747"/>
    </location>
</feature>
<dbReference type="Pfam" id="PF00593">
    <property type="entry name" value="TonB_dep_Rec_b-barrel"/>
    <property type="match status" value="1"/>
</dbReference>
<dbReference type="CDD" id="cd01347">
    <property type="entry name" value="ligand_gated_channel"/>
    <property type="match status" value="1"/>
</dbReference>
<keyword evidence="7" id="KW-0406">Ion transport</keyword>
<dbReference type="InterPro" id="IPR036942">
    <property type="entry name" value="Beta-barrel_TonB_sf"/>
</dbReference>
<dbReference type="Proteomes" id="UP000321933">
    <property type="component" value="Unassembled WGS sequence"/>
</dbReference>
<evidence type="ECO:0000256" key="12">
    <source>
        <dbReference type="RuleBase" id="RU003357"/>
    </source>
</evidence>
<evidence type="ECO:0000256" key="11">
    <source>
        <dbReference type="PROSITE-ProRule" id="PRU01360"/>
    </source>
</evidence>
<evidence type="ECO:0000256" key="13">
    <source>
        <dbReference type="SAM" id="SignalP"/>
    </source>
</evidence>
<accession>A0A5C9A307</accession>
<feature type="domain" description="TonB-dependent receptor plug" evidence="15">
    <location>
        <begin position="48"/>
        <end position="157"/>
    </location>
</feature>
<evidence type="ECO:0000256" key="8">
    <source>
        <dbReference type="ARBA" id="ARBA00023077"/>
    </source>
</evidence>
<protein>
    <submittedName>
        <fullName evidence="16">TonB-dependent receptor</fullName>
    </submittedName>
</protein>
<dbReference type="Pfam" id="PF07715">
    <property type="entry name" value="Plug"/>
    <property type="match status" value="1"/>
</dbReference>
<evidence type="ECO:0000256" key="1">
    <source>
        <dbReference type="ARBA" id="ARBA00004571"/>
    </source>
</evidence>
<evidence type="ECO:0000256" key="3">
    <source>
        <dbReference type="ARBA" id="ARBA00022452"/>
    </source>
</evidence>
<keyword evidence="17" id="KW-1185">Reference proteome</keyword>
<feature type="signal peptide" evidence="13">
    <location>
        <begin position="1"/>
        <end position="23"/>
    </location>
</feature>
<keyword evidence="4" id="KW-0410">Iron transport</keyword>
<dbReference type="GO" id="GO:0009279">
    <property type="term" value="C:cell outer membrane"/>
    <property type="evidence" value="ECO:0007669"/>
    <property type="project" value="UniProtKB-SubCell"/>
</dbReference>
<evidence type="ECO:0000313" key="16">
    <source>
        <dbReference type="EMBL" id="TXS94459.1"/>
    </source>
</evidence>